<dbReference type="Pfam" id="PF13500">
    <property type="entry name" value="AAA_26"/>
    <property type="match status" value="1"/>
</dbReference>
<dbReference type="NCBIfam" id="TIGR00347">
    <property type="entry name" value="bioD"/>
    <property type="match status" value="1"/>
</dbReference>
<dbReference type="EC" id="6.3.3.3" evidence="1"/>
<dbReference type="CDD" id="cd03109">
    <property type="entry name" value="DTBS"/>
    <property type="match status" value="1"/>
</dbReference>
<keyword evidence="1" id="KW-0460">Magnesium</keyword>
<comment type="cofactor">
    <cofactor evidence="1">
        <name>Mg(2+)</name>
        <dbReference type="ChEBI" id="CHEBI:18420"/>
    </cofactor>
</comment>
<comment type="subcellular location">
    <subcellularLocation>
        <location evidence="1">Cytoplasm</location>
    </subcellularLocation>
</comment>
<feature type="binding site" evidence="1">
    <location>
        <position position="16"/>
    </location>
    <ligand>
        <name>Mg(2+)</name>
        <dbReference type="ChEBI" id="CHEBI:18420"/>
    </ligand>
</feature>
<dbReference type="SUPFAM" id="SSF52540">
    <property type="entry name" value="P-loop containing nucleoside triphosphate hydrolases"/>
    <property type="match status" value="1"/>
</dbReference>
<feature type="binding site" evidence="1">
    <location>
        <position position="52"/>
    </location>
    <ligand>
        <name>Mg(2+)</name>
        <dbReference type="ChEBI" id="CHEBI:18420"/>
    </ligand>
</feature>
<feature type="binding site" evidence="1">
    <location>
        <begin position="109"/>
        <end position="112"/>
    </location>
    <ligand>
        <name>ATP</name>
        <dbReference type="ChEBI" id="CHEBI:30616"/>
    </ligand>
</feature>
<comment type="subunit">
    <text evidence="1">Homodimer.</text>
</comment>
<gene>
    <name evidence="1 2" type="primary">bioD</name>
    <name evidence="2" type="ORF">ACFOWE_24205</name>
</gene>
<evidence type="ECO:0000313" key="3">
    <source>
        <dbReference type="Proteomes" id="UP001595850"/>
    </source>
</evidence>
<comment type="caution">
    <text evidence="2">The sequence shown here is derived from an EMBL/GenBank/DDBJ whole genome shotgun (WGS) entry which is preliminary data.</text>
</comment>
<dbReference type="PANTHER" id="PTHR43210">
    <property type="entry name" value="DETHIOBIOTIN SYNTHETASE"/>
    <property type="match status" value="1"/>
</dbReference>
<dbReference type="EMBL" id="JBHSBM010000027">
    <property type="protein sequence ID" value="MFC4061416.1"/>
    <property type="molecule type" value="Genomic_DNA"/>
</dbReference>
<dbReference type="InterPro" id="IPR027417">
    <property type="entry name" value="P-loop_NTPase"/>
</dbReference>
<dbReference type="Proteomes" id="UP001595850">
    <property type="component" value="Unassembled WGS sequence"/>
</dbReference>
<reference evidence="3" key="1">
    <citation type="journal article" date="2019" name="Int. J. Syst. Evol. Microbiol.">
        <title>The Global Catalogue of Microorganisms (GCM) 10K type strain sequencing project: providing services to taxonomists for standard genome sequencing and annotation.</title>
        <authorList>
            <consortium name="The Broad Institute Genomics Platform"/>
            <consortium name="The Broad Institute Genome Sequencing Center for Infectious Disease"/>
            <person name="Wu L."/>
            <person name="Ma J."/>
        </authorList>
    </citation>
    <scope>NUCLEOTIDE SEQUENCE [LARGE SCALE GENOMIC DNA]</scope>
    <source>
        <strain evidence="3">TBRC 4489</strain>
    </source>
</reference>
<name>A0ABV8IB71_9ACTN</name>
<comment type="function">
    <text evidence="1">Catalyzes a mechanistically unusual reaction, the ATP-dependent insertion of CO2 between the N7 and N8 nitrogen atoms of 7,8-diaminopelargonic acid (DAPA, also called 7,8-diammoniononanoate) to form a ureido ring.</text>
</comment>
<evidence type="ECO:0000313" key="2">
    <source>
        <dbReference type="EMBL" id="MFC4061416.1"/>
    </source>
</evidence>
<comment type="caution">
    <text evidence="1">Lacks conserved residue(s) required for the propagation of feature annotation.</text>
</comment>
<feature type="binding site" evidence="1">
    <location>
        <position position="41"/>
    </location>
    <ligand>
        <name>substrate</name>
    </ligand>
</feature>
<protein>
    <recommendedName>
        <fullName evidence="1">ATP-dependent dethiobiotin synthetase BioD</fullName>
        <ecNumber evidence="1">6.3.3.3</ecNumber>
    </recommendedName>
    <alternativeName>
        <fullName evidence="1">DTB synthetase</fullName>
        <shortName evidence="1">DTBS</shortName>
    </alternativeName>
    <alternativeName>
        <fullName evidence="1">Dethiobiotin synthase</fullName>
    </alternativeName>
</protein>
<feature type="binding site" evidence="1">
    <location>
        <position position="52"/>
    </location>
    <ligand>
        <name>ATP</name>
        <dbReference type="ChEBI" id="CHEBI:30616"/>
    </ligand>
</feature>
<dbReference type="GO" id="GO:0004141">
    <property type="term" value="F:dethiobiotin synthase activity"/>
    <property type="evidence" value="ECO:0007669"/>
    <property type="project" value="UniProtKB-EC"/>
</dbReference>
<dbReference type="RefSeq" id="WP_377291571.1">
    <property type="nucleotide sequence ID" value="NZ_JBHSBM010000027.1"/>
</dbReference>
<organism evidence="2 3">
    <name type="scientific">Planomonospora corallina</name>
    <dbReference type="NCBI Taxonomy" id="1806052"/>
    <lineage>
        <taxon>Bacteria</taxon>
        <taxon>Bacillati</taxon>
        <taxon>Actinomycetota</taxon>
        <taxon>Actinomycetes</taxon>
        <taxon>Streptosporangiales</taxon>
        <taxon>Streptosporangiaceae</taxon>
        <taxon>Planomonospora</taxon>
    </lineage>
</organism>
<feature type="binding site" evidence="1">
    <location>
        <position position="109"/>
    </location>
    <ligand>
        <name>Mg(2+)</name>
        <dbReference type="ChEBI" id="CHEBI:18420"/>
    </ligand>
</feature>
<feature type="active site" evidence="1">
    <location>
        <position position="37"/>
    </location>
</feature>
<comment type="similarity">
    <text evidence="1">Belongs to the dethiobiotin synthetase family.</text>
</comment>
<dbReference type="PANTHER" id="PTHR43210:SF5">
    <property type="entry name" value="DETHIOBIOTIN SYNTHETASE"/>
    <property type="match status" value="1"/>
</dbReference>
<accession>A0ABV8IB71</accession>
<dbReference type="PIRSF" id="PIRSF006755">
    <property type="entry name" value="DTB_synth"/>
    <property type="match status" value="1"/>
</dbReference>
<keyword evidence="3" id="KW-1185">Reference proteome</keyword>
<feature type="binding site" evidence="1">
    <location>
        <begin position="12"/>
        <end position="17"/>
    </location>
    <ligand>
        <name>ATP</name>
        <dbReference type="ChEBI" id="CHEBI:30616"/>
    </ligand>
</feature>
<proteinExistence type="inferred from homology"/>
<keyword evidence="1" id="KW-0093">Biotin biosynthesis</keyword>
<dbReference type="InterPro" id="IPR004472">
    <property type="entry name" value="DTB_synth_BioD"/>
</dbReference>
<dbReference type="Gene3D" id="3.40.50.300">
    <property type="entry name" value="P-loop containing nucleotide triphosphate hydrolases"/>
    <property type="match status" value="1"/>
</dbReference>
<dbReference type="HAMAP" id="MF_00336">
    <property type="entry name" value="BioD"/>
    <property type="match status" value="1"/>
</dbReference>
<keyword evidence="1" id="KW-0479">Metal-binding</keyword>
<keyword evidence="1" id="KW-0067">ATP-binding</keyword>
<keyword evidence="1 2" id="KW-0436">Ligase</keyword>
<evidence type="ECO:0000256" key="1">
    <source>
        <dbReference type="HAMAP-Rule" id="MF_00336"/>
    </source>
</evidence>
<keyword evidence="1" id="KW-0963">Cytoplasm</keyword>
<comment type="catalytic activity">
    <reaction evidence="1">
        <text>(7R,8S)-7,8-diammoniononanoate + CO2 + ATP = (4R,5S)-dethiobiotin + ADP + phosphate + 3 H(+)</text>
        <dbReference type="Rhea" id="RHEA:15805"/>
        <dbReference type="ChEBI" id="CHEBI:15378"/>
        <dbReference type="ChEBI" id="CHEBI:16526"/>
        <dbReference type="ChEBI" id="CHEBI:30616"/>
        <dbReference type="ChEBI" id="CHEBI:43474"/>
        <dbReference type="ChEBI" id="CHEBI:149469"/>
        <dbReference type="ChEBI" id="CHEBI:149473"/>
        <dbReference type="ChEBI" id="CHEBI:456216"/>
        <dbReference type="EC" id="6.3.3.3"/>
    </reaction>
</comment>
<sequence length="240" mass="24549">MSILVVTGTDTGVGKTVVTAAVAALALERGSSVAVVKPAQTGTGENEPGDLDDVIRLSGVSTTFELARFPDPLSPAAAARVTGLPPVSLAEAAVRIRELTESHRLVVVEGTGGLLVRFDEEGFTIADLARMLHAPVLVVTRAALGTLNHTALTLEALAGRGLDLAGVVIGAWPAEPGPAERCNVPDLEMLAARPLAGVLPEDAGGLDREAFARVARAGLSPMLGGAFDPSAFRRSLAPSP</sequence>
<keyword evidence="1" id="KW-0547">Nucleotide-binding</keyword>
<comment type="pathway">
    <text evidence="1">Cofactor biosynthesis; biotin biosynthesis; biotin from 7,8-diaminononanoate: step 1/2.</text>
</comment>